<dbReference type="GO" id="GO:0000139">
    <property type="term" value="C:Golgi membrane"/>
    <property type="evidence" value="ECO:0007669"/>
    <property type="project" value="TreeGrafter"/>
</dbReference>
<evidence type="ECO:0000256" key="3">
    <source>
        <dbReference type="ARBA" id="ARBA00022679"/>
    </source>
</evidence>
<accession>A0A9Q0MDP6</accession>
<feature type="transmembrane region" description="Helical" evidence="9">
    <location>
        <begin position="69"/>
        <end position="93"/>
    </location>
</feature>
<keyword evidence="8 9" id="KW-0472">Membrane</keyword>
<feature type="transmembrane region" description="Helical" evidence="9">
    <location>
        <begin position="105"/>
        <end position="127"/>
    </location>
</feature>
<dbReference type="InterPro" id="IPR025749">
    <property type="entry name" value="Sphingomyelin_synth-like_dom"/>
</dbReference>
<dbReference type="GO" id="GO:0005886">
    <property type="term" value="C:plasma membrane"/>
    <property type="evidence" value="ECO:0007669"/>
    <property type="project" value="TreeGrafter"/>
</dbReference>
<dbReference type="Proteomes" id="UP001142055">
    <property type="component" value="Chromosome 1"/>
</dbReference>
<dbReference type="OrthoDB" id="422827at2759"/>
<keyword evidence="4 9" id="KW-0812">Transmembrane</keyword>
<dbReference type="PANTHER" id="PTHR21290">
    <property type="entry name" value="SPHINGOMYELIN SYNTHETASE"/>
    <property type="match status" value="1"/>
</dbReference>
<keyword evidence="12" id="KW-1185">Reference proteome</keyword>
<evidence type="ECO:0000256" key="7">
    <source>
        <dbReference type="ARBA" id="ARBA00023098"/>
    </source>
</evidence>
<comment type="similarity">
    <text evidence="2">Belongs to the sphingomyelin synthase family.</text>
</comment>
<reference evidence="11" key="1">
    <citation type="submission" date="2022-12" db="EMBL/GenBank/DDBJ databases">
        <title>Genome assemblies of Blomia tropicalis.</title>
        <authorList>
            <person name="Cui Y."/>
        </authorList>
    </citation>
    <scope>NUCLEOTIDE SEQUENCE</scope>
    <source>
        <tissue evidence="11">Adult mites</tissue>
    </source>
</reference>
<dbReference type="GO" id="GO:0005789">
    <property type="term" value="C:endoplasmic reticulum membrane"/>
    <property type="evidence" value="ECO:0007669"/>
    <property type="project" value="TreeGrafter"/>
</dbReference>
<keyword evidence="5" id="KW-0746">Sphingolipid metabolism</keyword>
<evidence type="ECO:0000256" key="4">
    <source>
        <dbReference type="ARBA" id="ARBA00022692"/>
    </source>
</evidence>
<feature type="domain" description="Sphingomyelin synthase-like" evidence="10">
    <location>
        <begin position="173"/>
        <end position="253"/>
    </location>
</feature>
<evidence type="ECO:0000256" key="5">
    <source>
        <dbReference type="ARBA" id="ARBA00022919"/>
    </source>
</evidence>
<proteinExistence type="inferred from homology"/>
<dbReference type="GO" id="GO:0046513">
    <property type="term" value="P:ceramide biosynthetic process"/>
    <property type="evidence" value="ECO:0007669"/>
    <property type="project" value="TreeGrafter"/>
</dbReference>
<feature type="transmembrane region" description="Helical" evidence="9">
    <location>
        <begin position="175"/>
        <end position="197"/>
    </location>
</feature>
<feature type="transmembrane region" description="Helical" evidence="9">
    <location>
        <begin position="28"/>
        <end position="49"/>
    </location>
</feature>
<dbReference type="InterPro" id="IPR045221">
    <property type="entry name" value="Sphingomyelin_synth-like"/>
</dbReference>
<name>A0A9Q0MDP6_BLOTA</name>
<evidence type="ECO:0000259" key="10">
    <source>
        <dbReference type="Pfam" id="PF14360"/>
    </source>
</evidence>
<keyword evidence="7" id="KW-0443">Lipid metabolism</keyword>
<evidence type="ECO:0000313" key="12">
    <source>
        <dbReference type="Proteomes" id="UP001142055"/>
    </source>
</evidence>
<dbReference type="GO" id="GO:0047493">
    <property type="term" value="F:ceramide cholinephosphotransferase activity"/>
    <property type="evidence" value="ECO:0007669"/>
    <property type="project" value="TreeGrafter"/>
</dbReference>
<evidence type="ECO:0000313" key="11">
    <source>
        <dbReference type="EMBL" id="KAJ6224011.1"/>
    </source>
</evidence>
<dbReference type="PANTHER" id="PTHR21290:SF27">
    <property type="entry name" value="PHOSPHATIDYLCHOLINE:CERAMIDE CHOLINEPHOSPHOTRANSFERASE 1"/>
    <property type="match status" value="1"/>
</dbReference>
<dbReference type="GO" id="GO:0006686">
    <property type="term" value="P:sphingomyelin biosynthetic process"/>
    <property type="evidence" value="ECO:0007669"/>
    <property type="project" value="TreeGrafter"/>
</dbReference>
<keyword evidence="6 9" id="KW-1133">Transmembrane helix</keyword>
<evidence type="ECO:0000256" key="2">
    <source>
        <dbReference type="ARBA" id="ARBA00005441"/>
    </source>
</evidence>
<dbReference type="Pfam" id="PF14360">
    <property type="entry name" value="PAP2_C"/>
    <property type="match status" value="1"/>
</dbReference>
<dbReference type="AlphaFoldDB" id="A0A9Q0MDP6"/>
<dbReference type="GO" id="GO:0033188">
    <property type="term" value="F:sphingomyelin synthase activity"/>
    <property type="evidence" value="ECO:0007669"/>
    <property type="project" value="TreeGrafter"/>
</dbReference>
<keyword evidence="3" id="KW-0808">Transferase</keyword>
<dbReference type="EMBL" id="JAPWDV010000001">
    <property type="protein sequence ID" value="KAJ6224011.1"/>
    <property type="molecule type" value="Genomic_DNA"/>
</dbReference>
<evidence type="ECO:0000256" key="9">
    <source>
        <dbReference type="SAM" id="Phobius"/>
    </source>
</evidence>
<sequence length="338" mass="39532">MNNTNDIQSEQSLSDNYSRWKDRLTKTLLAIFFYAGNLLLNALLVSIIHERVPLDMFPLPDISFDFLPYWPMGLFITECYIFILYGMVLLLLLLHRSGHRIAQRFCIIMGIIYFFRAITISVTQLPVSANRLECMPQMENNVTSTQFINTIIKRTLNYIPTLGTYILTTEPYCGALLYSGHTISIVIGYSFISTYLIPAEVKANSLSWWLYDFILYWLSIIAVLLTLIARANYLVDVIFAYYISTSTFYIYHTICSHESLHYATSGNFFTKLWWWPLFTFFEVDNQDRIVVVNRFYNPINVLWSWRTENMNRTMINNVNSKSDTCNQSNVNHLLRTIK</sequence>
<comment type="subcellular location">
    <subcellularLocation>
        <location evidence="1">Membrane</location>
        <topology evidence="1">Multi-pass membrane protein</topology>
    </subcellularLocation>
</comment>
<organism evidence="11 12">
    <name type="scientific">Blomia tropicalis</name>
    <name type="common">Mite</name>
    <dbReference type="NCBI Taxonomy" id="40697"/>
    <lineage>
        <taxon>Eukaryota</taxon>
        <taxon>Metazoa</taxon>
        <taxon>Ecdysozoa</taxon>
        <taxon>Arthropoda</taxon>
        <taxon>Chelicerata</taxon>
        <taxon>Arachnida</taxon>
        <taxon>Acari</taxon>
        <taxon>Acariformes</taxon>
        <taxon>Sarcoptiformes</taxon>
        <taxon>Astigmata</taxon>
        <taxon>Glycyphagoidea</taxon>
        <taxon>Echimyopodidae</taxon>
        <taxon>Blomia</taxon>
    </lineage>
</organism>
<comment type="caution">
    <text evidence="11">The sequence shown here is derived from an EMBL/GenBank/DDBJ whole genome shotgun (WGS) entry which is preliminary data.</text>
</comment>
<feature type="transmembrane region" description="Helical" evidence="9">
    <location>
        <begin position="233"/>
        <end position="251"/>
    </location>
</feature>
<gene>
    <name evidence="11" type="ORF">RDWZM_002556</name>
</gene>
<dbReference type="OMA" id="SKFPLEW"/>
<feature type="transmembrane region" description="Helical" evidence="9">
    <location>
        <begin position="209"/>
        <end position="227"/>
    </location>
</feature>
<evidence type="ECO:0000256" key="6">
    <source>
        <dbReference type="ARBA" id="ARBA00022989"/>
    </source>
</evidence>
<protein>
    <recommendedName>
        <fullName evidence="10">Sphingomyelin synthase-like domain-containing protein</fullName>
    </recommendedName>
</protein>
<evidence type="ECO:0000256" key="1">
    <source>
        <dbReference type="ARBA" id="ARBA00004141"/>
    </source>
</evidence>
<evidence type="ECO:0000256" key="8">
    <source>
        <dbReference type="ARBA" id="ARBA00023136"/>
    </source>
</evidence>